<evidence type="ECO:0000256" key="5">
    <source>
        <dbReference type="ARBA" id="ARBA00010617"/>
    </source>
</evidence>
<keyword evidence="12 15" id="KW-0503">Monooxygenase</keyword>
<evidence type="ECO:0000256" key="14">
    <source>
        <dbReference type="PIRSR" id="PIRSR602403-1"/>
    </source>
</evidence>
<dbReference type="EMBL" id="AJVK01019645">
    <property type="status" value="NOT_ANNOTATED_CDS"/>
    <property type="molecule type" value="Genomic_DNA"/>
</dbReference>
<keyword evidence="13" id="KW-0472">Membrane</keyword>
<dbReference type="InterPro" id="IPR017972">
    <property type="entry name" value="Cyt_P450_CS"/>
</dbReference>
<keyword evidence="9" id="KW-0492">Microsome</keyword>
<evidence type="ECO:0000256" key="12">
    <source>
        <dbReference type="ARBA" id="ARBA00023033"/>
    </source>
</evidence>
<evidence type="ECO:0000256" key="15">
    <source>
        <dbReference type="RuleBase" id="RU000461"/>
    </source>
</evidence>
<evidence type="ECO:0000313" key="16">
    <source>
        <dbReference type="EnsemblMetazoa" id="PPAI011022-PA"/>
    </source>
</evidence>
<protein>
    <submittedName>
        <fullName evidence="16">Uncharacterized protein</fullName>
    </submittedName>
</protein>
<dbReference type="InterPro" id="IPR036396">
    <property type="entry name" value="Cyt_P450_sf"/>
</dbReference>
<evidence type="ECO:0000256" key="6">
    <source>
        <dbReference type="ARBA" id="ARBA00022617"/>
    </source>
</evidence>
<keyword evidence="10 15" id="KW-0560">Oxidoreductase</keyword>
<dbReference type="Proteomes" id="UP000092462">
    <property type="component" value="Unassembled WGS sequence"/>
</dbReference>
<name>A0A1B0DR39_PHLPP</name>
<dbReference type="SUPFAM" id="SSF48264">
    <property type="entry name" value="Cytochrome P450"/>
    <property type="match status" value="1"/>
</dbReference>
<sequence>MGGDRERSPTMKELLDMKYLECCIKEALRLYPSVPLIARQIKEDVHIDSYTIPAGTTAMIVTYMLHRNPEIYYKPEQFNPDRFLPQNCQGRHPYAYIPFSAGPRNCIGQKFAILEEKSVISAVLRKFKIEAVDRREDLTLMGELILRPKDGLRVRITPRK</sequence>
<evidence type="ECO:0000313" key="17">
    <source>
        <dbReference type="Proteomes" id="UP000092462"/>
    </source>
</evidence>
<evidence type="ECO:0000256" key="8">
    <source>
        <dbReference type="ARBA" id="ARBA00022824"/>
    </source>
</evidence>
<comment type="similarity">
    <text evidence="5 15">Belongs to the cytochrome P450 family.</text>
</comment>
<dbReference type="PRINTS" id="PR00385">
    <property type="entry name" value="P450"/>
</dbReference>
<dbReference type="GO" id="GO:0020037">
    <property type="term" value="F:heme binding"/>
    <property type="evidence" value="ECO:0007669"/>
    <property type="project" value="InterPro"/>
</dbReference>
<dbReference type="Pfam" id="PF00067">
    <property type="entry name" value="p450"/>
    <property type="match status" value="1"/>
</dbReference>
<dbReference type="PROSITE" id="PS00086">
    <property type="entry name" value="CYTOCHROME_P450"/>
    <property type="match status" value="1"/>
</dbReference>
<dbReference type="PANTHER" id="PTHR24291">
    <property type="entry name" value="CYTOCHROME P450 FAMILY 4"/>
    <property type="match status" value="1"/>
</dbReference>
<comment type="function">
    <text evidence="2">May be involved in the metabolism of insect hormones and in the breakdown of synthetic insecticides.</text>
</comment>
<feature type="binding site" description="axial binding residue" evidence="14">
    <location>
        <position position="106"/>
    </location>
    <ligand>
        <name>heme</name>
        <dbReference type="ChEBI" id="CHEBI:30413"/>
    </ligand>
    <ligandPart>
        <name>Fe</name>
        <dbReference type="ChEBI" id="CHEBI:18248"/>
    </ligandPart>
</feature>
<evidence type="ECO:0000256" key="4">
    <source>
        <dbReference type="ARBA" id="ARBA00004406"/>
    </source>
</evidence>
<dbReference type="EnsemblMetazoa" id="PPAI011022-RA">
    <property type="protein sequence ID" value="PPAI011022-PA"/>
    <property type="gene ID" value="PPAI011022"/>
</dbReference>
<keyword evidence="7 14" id="KW-0479">Metal-binding</keyword>
<accession>A0A1B0DR39</accession>
<evidence type="ECO:0000256" key="2">
    <source>
        <dbReference type="ARBA" id="ARBA00003690"/>
    </source>
</evidence>
<evidence type="ECO:0000256" key="13">
    <source>
        <dbReference type="ARBA" id="ARBA00023136"/>
    </source>
</evidence>
<keyword evidence="8" id="KW-0256">Endoplasmic reticulum</keyword>
<dbReference type="PANTHER" id="PTHR24291:SF189">
    <property type="entry name" value="CYTOCHROME P450 4C3-RELATED"/>
    <property type="match status" value="1"/>
</dbReference>
<dbReference type="PRINTS" id="PR00465">
    <property type="entry name" value="EP450IV"/>
</dbReference>
<evidence type="ECO:0000256" key="1">
    <source>
        <dbReference type="ARBA" id="ARBA00001971"/>
    </source>
</evidence>
<reference evidence="16" key="1">
    <citation type="submission" date="2022-08" db="UniProtKB">
        <authorList>
            <consortium name="EnsemblMetazoa"/>
        </authorList>
    </citation>
    <scope>IDENTIFICATION</scope>
    <source>
        <strain evidence="16">Israel</strain>
    </source>
</reference>
<organism evidence="16 17">
    <name type="scientific">Phlebotomus papatasi</name>
    <name type="common">Sandfly</name>
    <dbReference type="NCBI Taxonomy" id="29031"/>
    <lineage>
        <taxon>Eukaryota</taxon>
        <taxon>Metazoa</taxon>
        <taxon>Ecdysozoa</taxon>
        <taxon>Arthropoda</taxon>
        <taxon>Hexapoda</taxon>
        <taxon>Insecta</taxon>
        <taxon>Pterygota</taxon>
        <taxon>Neoptera</taxon>
        <taxon>Endopterygota</taxon>
        <taxon>Diptera</taxon>
        <taxon>Nematocera</taxon>
        <taxon>Psychodoidea</taxon>
        <taxon>Psychodidae</taxon>
        <taxon>Phlebotomus</taxon>
        <taxon>Phlebotomus</taxon>
    </lineage>
</organism>
<dbReference type="GO" id="GO:0016705">
    <property type="term" value="F:oxidoreductase activity, acting on paired donors, with incorporation or reduction of molecular oxygen"/>
    <property type="evidence" value="ECO:0007669"/>
    <property type="project" value="InterPro"/>
</dbReference>
<evidence type="ECO:0000256" key="11">
    <source>
        <dbReference type="ARBA" id="ARBA00023004"/>
    </source>
</evidence>
<dbReference type="InterPro" id="IPR050196">
    <property type="entry name" value="Cytochrome_P450_Monoox"/>
</dbReference>
<evidence type="ECO:0000256" key="3">
    <source>
        <dbReference type="ARBA" id="ARBA00004174"/>
    </source>
</evidence>
<proteinExistence type="inferred from homology"/>
<dbReference type="InterPro" id="IPR001128">
    <property type="entry name" value="Cyt_P450"/>
</dbReference>
<keyword evidence="11 14" id="KW-0408">Iron</keyword>
<dbReference type="GO" id="GO:0005789">
    <property type="term" value="C:endoplasmic reticulum membrane"/>
    <property type="evidence" value="ECO:0007669"/>
    <property type="project" value="UniProtKB-SubCell"/>
</dbReference>
<keyword evidence="6 14" id="KW-0349">Heme</keyword>
<dbReference type="VEuPathDB" id="VectorBase:PPAI011022"/>
<comment type="cofactor">
    <cofactor evidence="1 14">
        <name>heme</name>
        <dbReference type="ChEBI" id="CHEBI:30413"/>
    </cofactor>
</comment>
<dbReference type="VEuPathDB" id="VectorBase:PPAPM1_007364"/>
<dbReference type="AlphaFoldDB" id="A0A1B0DR39"/>
<dbReference type="Gene3D" id="1.10.630.10">
    <property type="entry name" value="Cytochrome P450"/>
    <property type="match status" value="1"/>
</dbReference>
<evidence type="ECO:0000256" key="9">
    <source>
        <dbReference type="ARBA" id="ARBA00022848"/>
    </source>
</evidence>
<evidence type="ECO:0000256" key="10">
    <source>
        <dbReference type="ARBA" id="ARBA00023002"/>
    </source>
</evidence>
<keyword evidence="17" id="KW-1185">Reference proteome</keyword>
<dbReference type="InterPro" id="IPR002403">
    <property type="entry name" value="Cyt_P450_E_grp-IV"/>
</dbReference>
<comment type="subcellular location">
    <subcellularLocation>
        <location evidence="4">Endoplasmic reticulum membrane</location>
        <topology evidence="4">Peripheral membrane protein</topology>
    </subcellularLocation>
    <subcellularLocation>
        <location evidence="3">Microsome membrane</location>
        <topology evidence="3">Peripheral membrane protein</topology>
    </subcellularLocation>
</comment>
<dbReference type="GO" id="GO:0005506">
    <property type="term" value="F:iron ion binding"/>
    <property type="evidence" value="ECO:0007669"/>
    <property type="project" value="InterPro"/>
</dbReference>
<dbReference type="GO" id="GO:0004497">
    <property type="term" value="F:monooxygenase activity"/>
    <property type="evidence" value="ECO:0007669"/>
    <property type="project" value="UniProtKB-KW"/>
</dbReference>
<evidence type="ECO:0000256" key="7">
    <source>
        <dbReference type="ARBA" id="ARBA00022723"/>
    </source>
</evidence>